<evidence type="ECO:0000313" key="4">
    <source>
        <dbReference type="Proteomes" id="UP001249394"/>
    </source>
</evidence>
<evidence type="ECO:0000256" key="1">
    <source>
        <dbReference type="SAM" id="MobiDB-lite"/>
    </source>
</evidence>
<evidence type="ECO:0000259" key="2">
    <source>
        <dbReference type="Pfam" id="PF10686"/>
    </source>
</evidence>
<name>A0ABY9UMS0_STRVL</name>
<dbReference type="EMBL" id="CP134214">
    <property type="protein sequence ID" value="WND24155.1"/>
    <property type="molecule type" value="Genomic_DNA"/>
</dbReference>
<gene>
    <name evidence="3" type="ORF">RI060_43320</name>
</gene>
<organism evidence="3 4">
    <name type="scientific">Streptomyces violaceus</name>
    <name type="common">Streptomyces venezuelae</name>
    <dbReference type="NCBI Taxonomy" id="1936"/>
    <lineage>
        <taxon>Bacteria</taxon>
        <taxon>Bacillati</taxon>
        <taxon>Actinomycetota</taxon>
        <taxon>Actinomycetes</taxon>
        <taxon>Kitasatosporales</taxon>
        <taxon>Streptomycetaceae</taxon>
        <taxon>Streptomyces</taxon>
    </lineage>
</organism>
<evidence type="ECO:0000313" key="3">
    <source>
        <dbReference type="EMBL" id="WND24155.1"/>
    </source>
</evidence>
<feature type="compositionally biased region" description="Basic and acidic residues" evidence="1">
    <location>
        <begin position="66"/>
        <end position="75"/>
    </location>
</feature>
<dbReference type="InterPro" id="IPR019627">
    <property type="entry name" value="YAcAr"/>
</dbReference>
<accession>A0ABY9UMS0</accession>
<reference evidence="3 4" key="1">
    <citation type="submission" date="2023-09" db="EMBL/GenBank/DDBJ databases">
        <title>The genome sequence of Streptomyces anthocyanicus.</title>
        <authorList>
            <person name="Mo P."/>
        </authorList>
    </citation>
    <scope>NUCLEOTIDE SEQUENCE [LARGE SCALE GENOMIC DNA]</scope>
    <source>
        <strain evidence="3 4">JCM 4387</strain>
        <plasmid evidence="3 4">punmamed1</plasmid>
    </source>
</reference>
<feature type="domain" description="YspA cpYpsA-related SLOG" evidence="2">
    <location>
        <begin position="6"/>
        <end position="81"/>
    </location>
</feature>
<proteinExistence type="predicted"/>
<geneLocation type="plasmid" evidence="3 4">
    <name>punmamed1</name>
</geneLocation>
<sequence>MTKPYRILITGSRTWDDHRAVWHAIASTALENAPSHAPIVVVHGACPSGADAHASAWANCARADGRRPVDEERHPANWKAHGKAAGPRRNAEMVDLGADVCLAFIRDGSRGASHTAALAEKAGIPVKRWTA</sequence>
<feature type="region of interest" description="Disordered" evidence="1">
    <location>
        <begin position="66"/>
        <end position="85"/>
    </location>
</feature>
<dbReference type="Pfam" id="PF10686">
    <property type="entry name" value="YAcAr"/>
    <property type="match status" value="1"/>
</dbReference>
<dbReference type="Proteomes" id="UP001249394">
    <property type="component" value="Plasmid punmamed1"/>
</dbReference>
<protein>
    <submittedName>
        <fullName evidence="3">SLOG family protein</fullName>
    </submittedName>
</protein>
<keyword evidence="4" id="KW-1185">Reference proteome</keyword>
<keyword evidence="3" id="KW-0614">Plasmid</keyword>